<accession>A0A1G6K948</accession>
<sequence>MKIPTENFADVLQTFQYFNSIRQKNGRYDLTHNFENIVYNELIFMGYEVFVFNKYGHEIDFLAQKDGKEYLIQAAYSIAEEKTYQREFALFNTLDQSRRKIMITTDEFYYSTSTVRQKSLARFLELNSLGE</sequence>
<gene>
    <name evidence="1" type="ORF">SAMN04487864_104112</name>
</gene>
<dbReference type="SUPFAM" id="SSF52980">
    <property type="entry name" value="Restriction endonuclease-like"/>
    <property type="match status" value="1"/>
</dbReference>
<evidence type="ECO:0008006" key="3">
    <source>
        <dbReference type="Google" id="ProtNLM"/>
    </source>
</evidence>
<keyword evidence="2" id="KW-1185">Reference proteome</keyword>
<dbReference type="AlphaFoldDB" id="A0A1G6K948"/>
<evidence type="ECO:0000313" key="1">
    <source>
        <dbReference type="EMBL" id="SDC27095.1"/>
    </source>
</evidence>
<dbReference type="EMBL" id="FMYW01000004">
    <property type="protein sequence ID" value="SDC27095.1"/>
    <property type="molecule type" value="Genomic_DNA"/>
</dbReference>
<evidence type="ECO:0000313" key="2">
    <source>
        <dbReference type="Proteomes" id="UP000198943"/>
    </source>
</evidence>
<dbReference type="InterPro" id="IPR011335">
    <property type="entry name" value="Restrct_endonuc-II-like"/>
</dbReference>
<dbReference type="PANTHER" id="PTHR33295">
    <property type="entry name" value="ATPASE"/>
    <property type="match status" value="1"/>
</dbReference>
<dbReference type="PANTHER" id="PTHR33295:SF20">
    <property type="entry name" value="ATPASE"/>
    <property type="match status" value="1"/>
</dbReference>
<organism evidence="1 2">
    <name type="scientific">Succiniclasticum ruminis</name>
    <dbReference type="NCBI Taxonomy" id="40841"/>
    <lineage>
        <taxon>Bacteria</taxon>
        <taxon>Bacillati</taxon>
        <taxon>Bacillota</taxon>
        <taxon>Negativicutes</taxon>
        <taxon>Acidaminococcales</taxon>
        <taxon>Acidaminococcaceae</taxon>
        <taxon>Succiniclasticum</taxon>
    </lineage>
</organism>
<name>A0A1G6K948_9FIRM</name>
<proteinExistence type="predicted"/>
<reference evidence="2" key="1">
    <citation type="submission" date="2016-10" db="EMBL/GenBank/DDBJ databases">
        <authorList>
            <person name="Varghese N."/>
            <person name="Submissions S."/>
        </authorList>
    </citation>
    <scope>NUCLEOTIDE SEQUENCE [LARGE SCALE GENOMIC DNA]</scope>
    <source>
        <strain evidence="2">DSM 11005</strain>
    </source>
</reference>
<protein>
    <recommendedName>
        <fullName evidence="3">DUF4143 domain-containing protein</fullName>
    </recommendedName>
</protein>
<dbReference type="Proteomes" id="UP000198943">
    <property type="component" value="Unassembled WGS sequence"/>
</dbReference>